<dbReference type="NCBIfam" id="TIGR00090">
    <property type="entry name" value="rsfS_iojap_ybeB"/>
    <property type="match status" value="1"/>
</dbReference>
<dbReference type="OrthoDB" id="21330at2759"/>
<evidence type="ECO:0000256" key="2">
    <source>
        <dbReference type="SAM" id="MobiDB-lite"/>
    </source>
</evidence>
<feature type="region of interest" description="Disordered" evidence="2">
    <location>
        <begin position="78"/>
        <end position="139"/>
    </location>
</feature>
<evidence type="ECO:0008006" key="5">
    <source>
        <dbReference type="Google" id="ProtNLM"/>
    </source>
</evidence>
<dbReference type="Proteomes" id="UP001151518">
    <property type="component" value="Unassembled WGS sequence"/>
</dbReference>
<accession>A0A9W8G4M9</accession>
<comment type="caution">
    <text evidence="3">The sequence shown here is derived from an EMBL/GenBank/DDBJ whole genome shotgun (WGS) entry which is preliminary data.</text>
</comment>
<evidence type="ECO:0000256" key="1">
    <source>
        <dbReference type="ARBA" id="ARBA00010574"/>
    </source>
</evidence>
<dbReference type="Pfam" id="PF02410">
    <property type="entry name" value="RsfS"/>
    <property type="match status" value="1"/>
</dbReference>
<evidence type="ECO:0000313" key="3">
    <source>
        <dbReference type="EMBL" id="KAJ2673953.1"/>
    </source>
</evidence>
<feature type="compositionally biased region" description="Basic and acidic residues" evidence="2">
    <location>
        <begin position="110"/>
        <end position="132"/>
    </location>
</feature>
<name>A0A9W8G4M9_9FUNG</name>
<dbReference type="InterPro" id="IPR043519">
    <property type="entry name" value="NT_sf"/>
</dbReference>
<dbReference type="GO" id="GO:0017148">
    <property type="term" value="P:negative regulation of translation"/>
    <property type="evidence" value="ECO:0007669"/>
    <property type="project" value="TreeGrafter"/>
</dbReference>
<dbReference type="Gene3D" id="3.30.460.10">
    <property type="entry name" value="Beta Polymerase, domain 2"/>
    <property type="match status" value="1"/>
</dbReference>
<sequence length="315" mass="36044">MWKSITLCPRAFAASRQITSTFIGKTCVRTGYTGSPCFASRTKQLSVRRAAYTTPSIARAFSTGCILRVDDNIARERRRQQAQDDEREDIAEHSRRYTEEGSEEGSNKLQNREQDTLETSADKLAPEIERLDPQQVPDLYPEFEVNEQDEETEGDDSWYVDPAFTHEEEVSVGDIPLWQRRAAENLGRPKIDVSEFAQGSLFDMCCSILQMDAEVKVVDVAEKCEWTSRMVMSEAKSTRHMRAMAETLLRAIKDRNRQKGNERVIRVDGRESDDWMIVDLGNFVVHIMTPEARETYDLETLWTASPQTIKEVDDA</sequence>
<dbReference type="PANTHER" id="PTHR21043:SF0">
    <property type="entry name" value="MITOCHONDRIAL ASSEMBLY OF RIBOSOMAL LARGE SUBUNIT PROTEIN 1"/>
    <property type="match status" value="1"/>
</dbReference>
<comment type="similarity">
    <text evidence="1">Belongs to the Iojap/RsfS family.</text>
</comment>
<evidence type="ECO:0000313" key="4">
    <source>
        <dbReference type="Proteomes" id="UP001151518"/>
    </source>
</evidence>
<dbReference type="AlphaFoldDB" id="A0A9W8G4M9"/>
<dbReference type="EMBL" id="JANBTW010000062">
    <property type="protein sequence ID" value="KAJ2673953.1"/>
    <property type="molecule type" value="Genomic_DNA"/>
</dbReference>
<organism evidence="3 4">
    <name type="scientific">Coemansia spiralis</name>
    <dbReference type="NCBI Taxonomy" id="417178"/>
    <lineage>
        <taxon>Eukaryota</taxon>
        <taxon>Fungi</taxon>
        <taxon>Fungi incertae sedis</taxon>
        <taxon>Zoopagomycota</taxon>
        <taxon>Kickxellomycotina</taxon>
        <taxon>Kickxellomycetes</taxon>
        <taxon>Kickxellales</taxon>
        <taxon>Kickxellaceae</taxon>
        <taxon>Coemansia</taxon>
    </lineage>
</organism>
<proteinExistence type="inferred from homology"/>
<dbReference type="InterPro" id="IPR004394">
    <property type="entry name" value="Iojap/RsfS/C7orf30"/>
</dbReference>
<protein>
    <recommendedName>
        <fullName evidence="5">Ribosomal silencing factor RsfS</fullName>
    </recommendedName>
</protein>
<dbReference type="GO" id="GO:0043023">
    <property type="term" value="F:ribosomal large subunit binding"/>
    <property type="evidence" value="ECO:0007669"/>
    <property type="project" value="TreeGrafter"/>
</dbReference>
<dbReference type="SUPFAM" id="SSF81301">
    <property type="entry name" value="Nucleotidyltransferase"/>
    <property type="match status" value="1"/>
</dbReference>
<feature type="compositionally biased region" description="Basic and acidic residues" evidence="2">
    <location>
        <begin position="78"/>
        <end position="99"/>
    </location>
</feature>
<gene>
    <name evidence="3" type="ORF">GGI25_004520</name>
</gene>
<reference evidence="3" key="1">
    <citation type="submission" date="2022-07" db="EMBL/GenBank/DDBJ databases">
        <title>Phylogenomic reconstructions and comparative analyses of Kickxellomycotina fungi.</title>
        <authorList>
            <person name="Reynolds N.K."/>
            <person name="Stajich J.E."/>
            <person name="Barry K."/>
            <person name="Grigoriev I.V."/>
            <person name="Crous P."/>
            <person name="Smith M.E."/>
        </authorList>
    </citation>
    <scope>NUCLEOTIDE SEQUENCE</scope>
    <source>
        <strain evidence="3">NRRL 3115</strain>
    </source>
</reference>
<dbReference type="HAMAP" id="MF_01477">
    <property type="entry name" value="Iojap_RsfS"/>
    <property type="match status" value="1"/>
</dbReference>
<dbReference type="PANTHER" id="PTHR21043">
    <property type="entry name" value="IOJAP SUPERFAMILY ORTHOLOG"/>
    <property type="match status" value="1"/>
</dbReference>
<dbReference type="GO" id="GO:0090071">
    <property type="term" value="P:negative regulation of ribosome biogenesis"/>
    <property type="evidence" value="ECO:0007669"/>
    <property type="project" value="TreeGrafter"/>
</dbReference>